<dbReference type="InterPro" id="IPR006644">
    <property type="entry name" value="Cadg"/>
</dbReference>
<dbReference type="PANTHER" id="PTHR21559:SF21">
    <property type="entry name" value="DYSTROGLYCAN 1"/>
    <property type="match status" value="1"/>
</dbReference>
<dbReference type="Pfam" id="PF05345">
    <property type="entry name" value="He_PIG"/>
    <property type="match status" value="3"/>
</dbReference>
<dbReference type="InterPro" id="IPR013858">
    <property type="entry name" value="Peptidase_M10B_C"/>
</dbReference>
<accession>A0A1U7IZT3</accession>
<protein>
    <recommendedName>
        <fullName evidence="4">Dystroglycan-type cadherin-like domain-containing protein</fullName>
    </recommendedName>
</protein>
<dbReference type="Pfam" id="PF17164">
    <property type="entry name" value="DUF5122"/>
    <property type="match status" value="7"/>
</dbReference>
<dbReference type="SMART" id="SM00564">
    <property type="entry name" value="PQQ"/>
    <property type="match status" value="9"/>
</dbReference>
<name>A0A1U7IZT3_9CYAN</name>
<dbReference type="InterPro" id="IPR013431">
    <property type="entry name" value="Delta_60_rpt"/>
</dbReference>
<dbReference type="SUPFAM" id="SSF101898">
    <property type="entry name" value="NHL repeat"/>
    <property type="match status" value="1"/>
</dbReference>
<dbReference type="GO" id="GO:0005509">
    <property type="term" value="F:calcium ion binding"/>
    <property type="evidence" value="ECO:0007669"/>
    <property type="project" value="InterPro"/>
</dbReference>
<dbReference type="STRING" id="549789.NIES30_21785"/>
<dbReference type="NCBIfam" id="NF041519">
    <property type="entry name" value="bluetail"/>
    <property type="match status" value="1"/>
</dbReference>
<evidence type="ECO:0000259" key="4">
    <source>
        <dbReference type="SMART" id="SM00736"/>
    </source>
</evidence>
<dbReference type="Gene3D" id="2.60.40.10">
    <property type="entry name" value="Immunoglobulins"/>
    <property type="match status" value="4"/>
</dbReference>
<dbReference type="InterPro" id="IPR018391">
    <property type="entry name" value="PQQ_b-propeller_rpt"/>
</dbReference>
<sequence>MHSAQPEADREIVFIDPSVTDTALLMAGVRTGVEAVLLASGKDGVQQISAVLAQRHNLAAIHIVTHGKPGEMRFSIVDLSLDTVDWYAEEVRGWAAALAPEAALLIYGCEVAQGAIGRQFVQRLSELTGANVAAATTRVGNPALGGRWELDGAMTPVALAFTPVVLEQYAGTLNAEPVQYNLNLGTDGSSPQSFTDVNGTLYFRAYNSTNGYELWKIDPATGNPVLLEIESGSGSSSPDLLTNVNGTLYFRATNSTNGYELWKIDPATGNPVLLEIESGSGSSSPYSLTNVNGTLYFGAYNSTNGNELWKIDPTTGNPVLLEIASGIGSSSPNYLTNVNGTLYLSATNSTNGRELWKIDPATGSPVLLEIESGSSSSSPYALTNVNGTLYFNATNSTNGYELWKIDPTTGNPVRVTDIAPGTGSSSPYSLTNVNGTLYFGAYNSTNGNELWKIDPTTGNPVLLEIASGIGSSSPNYLTNVNGTLYFSATNSTNGTELWKIDSTTGNPARVTDIAPGTGSSSPYSLTNVNGTLYFRATNSTNGAELWKIDPTTGNPVLLEIASGSGSSSPNSLTNVNGTIYFGAYNSTNGYELWKIDPATGNPVLLEIESGSGSSSPNSLTNVNGTLYFGAYNSTNGYELWKIDPATGNPVLVADINTRNLGSFPNQLTNINGMLYFSAYNSTNGTELWKIDSTTGNPVRVTDIAPGSSSSSPYSLTNVNGTLYFGAYNSTNGYELWKIDPATGNPVLLEIESGSGSSSPNSLTNVNGTLYFGAYNSTNGAELWKIDSTTGNPVRVTDIESGSGSSSPYSLTNVNGTLYFGAYNSTNGTDLWKVDLATGNSVQVTDIESGSGSSSPELLTNVNGTLYFRAYNGTNGYELWKIDPATGNPVLIEIESGGGSSYPNSLTNVNGTLYFGAYNSTNGAELWKIDPTTGNPVLVQDFNPGTASSNVAILGYDNGKLYISADNGTNGPELWVVDIANNAPTVLVPLADALTTEDAPFTLTIPANTFSDPDGDALTYTATLETGEAIPDWLNFDGATFSGTPPQNFNGNLAIRITATDGELSTTETFTLTVTPVNDAPTGTATATLTPGTEDQPYLINTADLLVGFSDVESNTLAIANLSANTGTLVNNGNGTYTLTPAANFNGPITLSYSVVDGNGGSVAATQTVAIANTNDAPSLNPTFAPGLTAIAEDTLDSAGNTVADIVVNGSITDVDVAGVAPEAIAISAVDNTHGTWQYQLSGGTWTAIDFAGANAGKVLLLDETARLRFIPNADYSGTATFSFRAWDQTLGSSGTYSALSTGAGSLDTSFGSSGIATADFTNGMDIANAIAIQSDGKTIVAGYVHPSGSYRSSALARFNSDGSLDTSFGTNGKAIVDLAPFANDQIQKVHSLSDGSILVTGIAYAGSGFNFAVAKLTAAGSLDTSFDGDGKVVTPLGNNSYVYDSAVLGDGKLVAVGDLQNAGFAVVRYNSDGSLDTSFSNDGLATTTLASGFDSARSVTPTTDGKLLVAGFYNGPSGQTLGLARFNSDGSLDTSFDGDGKLLVGDRVFVNDDLSSIRVTALADGKFLVGATAGYSNGFQATLYRYHSNGTLDSTFGTVGKQRLAINDLTYLYLNDLQVAEDGKIVLGLSANNGSPSQPNFDFAAVRLNANGSLDSSFGTNGITTVPISSLSSSALDFARGIQISADGDILLGGYSYQTAVFNGDRQFALVRLNGDTVRTAFSGQSDTAGITITPINDRPLVGSTIANQTAIEDAPFSFALPTNGFTDPENDPLAYTATLANGSALPSWLTFDPTTRTFSGTPNEANLTTLDIKVTATDPSGLEAFQVFQIAVASIDDPTVITAPAQQTIAEDSALVFSSATGNAITLTDSDSSSSLFRVYLQRSAGSFYLGNTSGLDYVSEDGSSFRGTLAAINTALEGLSFYPNSDYNGTVTLQVMVSNLDTGAASSNTVSILVNPVNDAPLPYLGIAPTVNEDEPFSFSFFEAVDPDDGFMGTVPITYSAKLADGADLPAWISFDPTTRTFSGTPTQADVGLLSIEVTASDGQDSSSEVFALTINNVNDAPTGTATASLANGIEDTPYSLSAADLLAGFSDGDGDPLAIADLSATNGSLLDQGDGTYTFTPNTDFNGLVALTYTVIDGNGGSVAASQSFTLIDTPDIAPPLLSLTVDSGSSNSDLITNSKVVNVSGLEPNSAWQYSFNNGTTWVNGQGTSFSVSGDGVKSVITRQTVGGNTSLNSDPFIFTLDTKVSAPGLSLATDSGRSTSDKITKTGIVNVSRLEAGATWQYSTDAGTSWVEGVGTSFALTEDGFKSAIVRQTDLAGNTSVNSAAFNFTLDTTGPIAPTLTLATDSGSAGDDGITRSGVVNVLGLETSGTWQYSTNGGTTWTTGKGTSFTLTGSGVKSAIVRQTDVAGNVSLQSEPLTFTLDTVVATPILALATDSGRSTSDKITKTGIVNVSRLEAGATWQYSTDAGTSWIEGVGTSFALAEDGLKSAVVRQTDLAGNTSVNSATFNFTLDTTGPIAPTLALATDSGSAGDDGITRSGVVNVLGLETSGTWQYSTNGGTTWTTGKGTSFTLTGSGVKSTLVRQTDVAGNLSEVSALDFILDTVAPTKPTLTFTATGQYGEPNAVTLAGTVEANSRVNLYSGLPTGTAIATAIADSAGQWSTTWTPDITGLVAFNATATDIAGNTGAAASLTVDIQPGTADDDTVLAATSTTPRYLSGQAGNDGLNGGAGRDILLGGDGDDLLVGAAGGDRLTGGSGGDTFQYAALNQSLLASFDRIFDLSIGEDVLDGPYAVSAASVVKAGAVSALTQEAIGAVLTSSLFKTKGAATFTLGTGTDERTFVALNDTTSGFSASRDAIIEITGYSGDLNALSIL</sequence>
<evidence type="ECO:0000313" key="5">
    <source>
        <dbReference type="EMBL" id="OKH44649.1"/>
    </source>
</evidence>
<dbReference type="InterPro" id="IPR013783">
    <property type="entry name" value="Ig-like_fold"/>
</dbReference>
<dbReference type="NCBIfam" id="NF012211">
    <property type="entry name" value="tand_rpt_95"/>
    <property type="match status" value="3"/>
</dbReference>
<dbReference type="InterPro" id="IPR018511">
    <property type="entry name" value="Hemolysin-typ_Ca-bd_CS"/>
</dbReference>
<dbReference type="InterPro" id="IPR025592">
    <property type="entry name" value="DUF4347"/>
</dbReference>
<organism evidence="5 6">
    <name type="scientific">Phormidium tenue NIES-30</name>
    <dbReference type="NCBI Taxonomy" id="549789"/>
    <lineage>
        <taxon>Bacteria</taxon>
        <taxon>Bacillati</taxon>
        <taxon>Cyanobacteriota</taxon>
        <taxon>Cyanophyceae</taxon>
        <taxon>Oscillatoriophycideae</taxon>
        <taxon>Oscillatoriales</taxon>
        <taxon>Oscillatoriaceae</taxon>
        <taxon>Phormidium</taxon>
    </lineage>
</organism>
<evidence type="ECO:0000256" key="3">
    <source>
        <dbReference type="ARBA" id="ARBA00022737"/>
    </source>
</evidence>
<dbReference type="Pfam" id="PF17892">
    <property type="entry name" value="Cadherin_5"/>
    <property type="match status" value="2"/>
</dbReference>
<dbReference type="PANTHER" id="PTHR21559">
    <property type="entry name" value="DYSTROGLYCAN-RELATED"/>
    <property type="match status" value="1"/>
</dbReference>
<comment type="subcellular location">
    <subcellularLocation>
        <location evidence="1">Secreted</location>
    </subcellularLocation>
</comment>
<dbReference type="Pfam" id="PF08548">
    <property type="entry name" value="Peptidase_M10_C"/>
    <property type="match status" value="1"/>
</dbReference>
<dbReference type="SUPFAM" id="SSF69304">
    <property type="entry name" value="Tricorn protease N-terminal domain"/>
    <property type="match status" value="2"/>
</dbReference>
<dbReference type="InterPro" id="IPR015919">
    <property type="entry name" value="Cadherin-like_sf"/>
</dbReference>
<keyword evidence="3" id="KW-0677">Repeat</keyword>
<dbReference type="Pfam" id="PF14252">
    <property type="entry name" value="DUF4347"/>
    <property type="match status" value="1"/>
</dbReference>
<dbReference type="EMBL" id="MRCG01000021">
    <property type="protein sequence ID" value="OKH44649.1"/>
    <property type="molecule type" value="Genomic_DNA"/>
</dbReference>
<evidence type="ECO:0000256" key="1">
    <source>
        <dbReference type="ARBA" id="ARBA00004613"/>
    </source>
</evidence>
<dbReference type="GO" id="GO:0016011">
    <property type="term" value="C:dystroglycan complex"/>
    <property type="evidence" value="ECO:0007669"/>
    <property type="project" value="TreeGrafter"/>
</dbReference>
<dbReference type="SMART" id="SM00736">
    <property type="entry name" value="CADG"/>
    <property type="match status" value="3"/>
</dbReference>
<comment type="caution">
    <text evidence="5">The sequence shown here is derived from an EMBL/GenBank/DDBJ whole genome shotgun (WGS) entry which is preliminary data.</text>
</comment>
<dbReference type="InterPro" id="IPR041690">
    <property type="entry name" value="Cadherin_5"/>
</dbReference>
<feature type="domain" description="Dystroglycan-type cadherin-like" evidence="4">
    <location>
        <begin position="1741"/>
        <end position="1840"/>
    </location>
</feature>
<dbReference type="SUPFAM" id="SSF82171">
    <property type="entry name" value="DPP6 N-terminal domain-like"/>
    <property type="match status" value="1"/>
</dbReference>
<feature type="domain" description="Dystroglycan-type cadherin-like" evidence="4">
    <location>
        <begin position="1954"/>
        <end position="2064"/>
    </location>
</feature>
<dbReference type="GO" id="GO:0005615">
    <property type="term" value="C:extracellular space"/>
    <property type="evidence" value="ECO:0007669"/>
    <property type="project" value="InterPro"/>
</dbReference>
<dbReference type="NCBIfam" id="TIGR02608">
    <property type="entry name" value="delta_60_rpt"/>
    <property type="match status" value="7"/>
</dbReference>
<evidence type="ECO:0000313" key="6">
    <source>
        <dbReference type="Proteomes" id="UP000185557"/>
    </source>
</evidence>
<dbReference type="Gene3D" id="2.60.40.1800">
    <property type="match status" value="1"/>
</dbReference>
<dbReference type="PRINTS" id="PR00313">
    <property type="entry name" value="CABNDNGRPT"/>
</dbReference>
<evidence type="ECO:0000256" key="2">
    <source>
        <dbReference type="ARBA" id="ARBA00022525"/>
    </source>
</evidence>
<dbReference type="Gene3D" id="2.80.10.50">
    <property type="match status" value="3"/>
</dbReference>
<feature type="domain" description="Dystroglycan-type cadherin-like" evidence="4">
    <location>
        <begin position="984"/>
        <end position="1080"/>
    </location>
</feature>
<keyword evidence="6" id="KW-1185">Reference proteome</keyword>
<dbReference type="SUPFAM" id="SSF49313">
    <property type="entry name" value="Cadherin-like"/>
    <property type="match status" value="3"/>
</dbReference>
<dbReference type="Proteomes" id="UP000185557">
    <property type="component" value="Unassembled WGS sequence"/>
</dbReference>
<dbReference type="InterPro" id="IPR011049">
    <property type="entry name" value="Serralysin-like_metalloprot_C"/>
</dbReference>
<dbReference type="Gene3D" id="2.60.40.2810">
    <property type="match status" value="2"/>
</dbReference>
<dbReference type="GO" id="GO:0043236">
    <property type="term" value="F:laminin binding"/>
    <property type="evidence" value="ECO:0007669"/>
    <property type="project" value="TreeGrafter"/>
</dbReference>
<gene>
    <name evidence="5" type="ORF">NIES30_21785</name>
</gene>
<dbReference type="InterPro" id="IPR048165">
    <property type="entry name" value="Bluetail_dom"/>
</dbReference>
<keyword evidence="2" id="KW-0964">Secreted</keyword>
<dbReference type="Gene3D" id="2.150.10.10">
    <property type="entry name" value="Serralysin-like metalloprotease, C-terminal"/>
    <property type="match status" value="1"/>
</dbReference>
<reference evidence="5 6" key="1">
    <citation type="submission" date="2016-11" db="EMBL/GenBank/DDBJ databases">
        <title>Draft Genome Sequences of Nine Cyanobacterial Strains from Diverse Habitats.</title>
        <authorList>
            <person name="Zhu T."/>
            <person name="Hou S."/>
            <person name="Lu X."/>
            <person name="Hess W.R."/>
        </authorList>
    </citation>
    <scope>NUCLEOTIDE SEQUENCE [LARGE SCALE GENOMIC DNA]</scope>
    <source>
        <strain evidence="5 6">NIES-30</strain>
    </source>
</reference>
<dbReference type="SUPFAM" id="SSF51120">
    <property type="entry name" value="beta-Roll"/>
    <property type="match status" value="1"/>
</dbReference>
<proteinExistence type="predicted"/>
<dbReference type="RefSeq" id="WP_073610566.1">
    <property type="nucleotide sequence ID" value="NZ_MRCG01000021.1"/>
</dbReference>
<dbReference type="PROSITE" id="PS00330">
    <property type="entry name" value="HEMOLYSIN_CALCIUM"/>
    <property type="match status" value="2"/>
</dbReference>